<evidence type="ECO:0000313" key="2">
    <source>
        <dbReference type="Proteomes" id="UP001241377"/>
    </source>
</evidence>
<organism evidence="1 2">
    <name type="scientific">Naganishia cerealis</name>
    <dbReference type="NCBI Taxonomy" id="610337"/>
    <lineage>
        <taxon>Eukaryota</taxon>
        <taxon>Fungi</taxon>
        <taxon>Dikarya</taxon>
        <taxon>Basidiomycota</taxon>
        <taxon>Agaricomycotina</taxon>
        <taxon>Tremellomycetes</taxon>
        <taxon>Filobasidiales</taxon>
        <taxon>Filobasidiaceae</taxon>
        <taxon>Naganishia</taxon>
    </lineage>
</organism>
<accession>A0ACC2VYE5</accession>
<dbReference type="Proteomes" id="UP001241377">
    <property type="component" value="Unassembled WGS sequence"/>
</dbReference>
<reference evidence="1" key="1">
    <citation type="submission" date="2023-04" db="EMBL/GenBank/DDBJ databases">
        <title>Draft Genome sequencing of Naganishia species isolated from polar environments using Oxford Nanopore Technology.</title>
        <authorList>
            <person name="Leo P."/>
            <person name="Venkateswaran K."/>
        </authorList>
    </citation>
    <scope>NUCLEOTIDE SEQUENCE</scope>
    <source>
        <strain evidence="1">MNA-CCFEE 5261</strain>
    </source>
</reference>
<sequence length="377" mass="41279">MSPVATDYETVLSRLSSEITEAKQHLSEIRLRQRRASLLINLYGVILWLVWCGLWYFQKLPWGLVGLFADDILAQGAGLAVVVLGPVGLLGLNRLNGLFFSSRRIKEESHLRDLLKSQHDKIEEIKKATNYYSTRDLLEKYDELARSSPGVSSTSSRRGTPGTPTPASRRGGPGKANVNGTTRLAPLGAPSPSTQGPGASPVEPQAQAQMQLLQQQSMKQSMQPVLPTPTKKWYDHLADKLMGEDPSQASLTKYALVCGGCFRHNGLVGSKEEWANMKWICPRCGYFNPSPNSRRESTIQPSTPSTPTASMSPTTTRNVSSEGTESLRQRKGKTGARSSGLKNEVEQEEAEEEAGGNDQMDVDEPSVRGAHRDSEAI</sequence>
<name>A0ACC2VYE5_9TREE</name>
<comment type="caution">
    <text evidence="1">The sequence shown here is derived from an EMBL/GenBank/DDBJ whole genome shotgun (WGS) entry which is preliminary data.</text>
</comment>
<dbReference type="EMBL" id="JASBWR010000044">
    <property type="protein sequence ID" value="KAJ9103646.1"/>
    <property type="molecule type" value="Genomic_DNA"/>
</dbReference>
<evidence type="ECO:0000313" key="1">
    <source>
        <dbReference type="EMBL" id="KAJ9103646.1"/>
    </source>
</evidence>
<protein>
    <submittedName>
        <fullName evidence="1">Uncharacterized protein</fullName>
    </submittedName>
</protein>
<proteinExistence type="predicted"/>
<gene>
    <name evidence="1" type="ORF">QFC19_004221</name>
</gene>
<keyword evidence="2" id="KW-1185">Reference proteome</keyword>